<proteinExistence type="predicted"/>
<dbReference type="EMBL" id="BLLF01005199">
    <property type="protein sequence ID" value="GFH30866.1"/>
    <property type="molecule type" value="Genomic_DNA"/>
</dbReference>
<feature type="non-terminal residue" evidence="2">
    <location>
        <position position="168"/>
    </location>
</feature>
<protein>
    <submittedName>
        <fullName evidence="2">Uncharacterized protein</fullName>
    </submittedName>
</protein>
<gene>
    <name evidence="2" type="ORF">HaLaN_29795</name>
</gene>
<evidence type="ECO:0000313" key="2">
    <source>
        <dbReference type="EMBL" id="GFH30866.1"/>
    </source>
</evidence>
<feature type="compositionally biased region" description="Gly residues" evidence="1">
    <location>
        <begin position="103"/>
        <end position="129"/>
    </location>
</feature>
<dbReference type="Proteomes" id="UP000485058">
    <property type="component" value="Unassembled WGS sequence"/>
</dbReference>
<accession>A0A6A0ADT4</accession>
<feature type="compositionally biased region" description="Low complexity" evidence="1">
    <location>
        <begin position="130"/>
        <end position="145"/>
    </location>
</feature>
<comment type="caution">
    <text evidence="2">The sequence shown here is derived from an EMBL/GenBank/DDBJ whole genome shotgun (WGS) entry which is preliminary data.</text>
</comment>
<sequence length="168" mass="17537">MGHDFTTVSNSTCNCHVTSRENEYSSEYNDSNSSQFTSALDSHSGVLSYTQHFLTSTLTYKLQLAEPYSPTALWLHQWRHGIVVATIPWTRRAPPPTPALAGSAGGDGGISGGGLKGTGGGGSGRGDGPGASNSGGQPSQPSKGGLAQGWADRIAYDPEFPVKVLLEQ</sequence>
<organism evidence="2 3">
    <name type="scientific">Haematococcus lacustris</name>
    <name type="common">Green alga</name>
    <name type="synonym">Haematococcus pluvialis</name>
    <dbReference type="NCBI Taxonomy" id="44745"/>
    <lineage>
        <taxon>Eukaryota</taxon>
        <taxon>Viridiplantae</taxon>
        <taxon>Chlorophyta</taxon>
        <taxon>core chlorophytes</taxon>
        <taxon>Chlorophyceae</taxon>
        <taxon>CS clade</taxon>
        <taxon>Chlamydomonadales</taxon>
        <taxon>Haematococcaceae</taxon>
        <taxon>Haematococcus</taxon>
    </lineage>
</organism>
<keyword evidence="3" id="KW-1185">Reference proteome</keyword>
<evidence type="ECO:0000313" key="3">
    <source>
        <dbReference type="Proteomes" id="UP000485058"/>
    </source>
</evidence>
<name>A0A6A0ADT4_HAELA</name>
<feature type="region of interest" description="Disordered" evidence="1">
    <location>
        <begin position="92"/>
        <end position="150"/>
    </location>
</feature>
<evidence type="ECO:0000256" key="1">
    <source>
        <dbReference type="SAM" id="MobiDB-lite"/>
    </source>
</evidence>
<dbReference type="AlphaFoldDB" id="A0A6A0ADT4"/>
<reference evidence="2 3" key="1">
    <citation type="submission" date="2020-02" db="EMBL/GenBank/DDBJ databases">
        <title>Draft genome sequence of Haematococcus lacustris strain NIES-144.</title>
        <authorList>
            <person name="Morimoto D."/>
            <person name="Nakagawa S."/>
            <person name="Yoshida T."/>
            <person name="Sawayama S."/>
        </authorList>
    </citation>
    <scope>NUCLEOTIDE SEQUENCE [LARGE SCALE GENOMIC DNA]</scope>
    <source>
        <strain evidence="2 3">NIES-144</strain>
    </source>
</reference>